<dbReference type="PANTHER" id="PTHR43179:SF7">
    <property type="entry name" value="RHAMNOSYLTRANSFERASE WBBL"/>
    <property type="match status" value="1"/>
</dbReference>
<evidence type="ECO:0000313" key="3">
    <source>
        <dbReference type="Proteomes" id="UP000236725"/>
    </source>
</evidence>
<dbReference type="Pfam" id="PF00535">
    <property type="entry name" value="Glycos_transf_2"/>
    <property type="match status" value="1"/>
</dbReference>
<keyword evidence="2" id="KW-0808">Transferase</keyword>
<dbReference type="GO" id="GO:0016740">
    <property type="term" value="F:transferase activity"/>
    <property type="evidence" value="ECO:0007669"/>
    <property type="project" value="UniProtKB-KW"/>
</dbReference>
<organism evidence="2 3">
    <name type="scientific">Parabacteroides chinchillae</name>
    <dbReference type="NCBI Taxonomy" id="871327"/>
    <lineage>
        <taxon>Bacteria</taxon>
        <taxon>Pseudomonadati</taxon>
        <taxon>Bacteroidota</taxon>
        <taxon>Bacteroidia</taxon>
        <taxon>Bacteroidales</taxon>
        <taxon>Tannerellaceae</taxon>
        <taxon>Parabacteroides</taxon>
    </lineage>
</organism>
<evidence type="ECO:0000259" key="1">
    <source>
        <dbReference type="Pfam" id="PF00535"/>
    </source>
</evidence>
<dbReference type="CDD" id="cd04186">
    <property type="entry name" value="GT_2_like_c"/>
    <property type="match status" value="1"/>
</dbReference>
<keyword evidence="3" id="KW-1185">Reference proteome</keyword>
<feature type="domain" description="Glycosyltransferase 2-like" evidence="1">
    <location>
        <begin position="6"/>
        <end position="110"/>
    </location>
</feature>
<dbReference type="PANTHER" id="PTHR43179">
    <property type="entry name" value="RHAMNOSYLTRANSFERASE WBBL"/>
    <property type="match status" value="1"/>
</dbReference>
<evidence type="ECO:0000313" key="2">
    <source>
        <dbReference type="EMBL" id="SEG20567.1"/>
    </source>
</evidence>
<dbReference type="EMBL" id="FNVS01000020">
    <property type="protein sequence ID" value="SEG20567.1"/>
    <property type="molecule type" value="Genomic_DNA"/>
</dbReference>
<dbReference type="Gene3D" id="3.90.550.10">
    <property type="entry name" value="Spore Coat Polysaccharide Biosynthesis Protein SpsA, Chain A"/>
    <property type="match status" value="1"/>
</dbReference>
<dbReference type="SUPFAM" id="SSF53448">
    <property type="entry name" value="Nucleotide-diphospho-sugar transferases"/>
    <property type="match status" value="1"/>
</dbReference>
<dbReference type="InterPro" id="IPR029044">
    <property type="entry name" value="Nucleotide-diphossugar_trans"/>
</dbReference>
<comment type="caution">
    <text evidence="2">The sequence shown here is derived from an EMBL/GenBank/DDBJ whole genome shotgun (WGS) entry which is preliminary data.</text>
</comment>
<dbReference type="InterPro" id="IPR001173">
    <property type="entry name" value="Glyco_trans_2-like"/>
</dbReference>
<sequence>MDNLYVIIVTYNGAKWIHKCLNSIYESTITSTILVVDNNSSDNTVQIIKADYPSVILFEYHKNLGFGKANNIGIGYALRHQADYVYLLNQDAWVEPDTFDTLIKIQKSNTQYGVLSPMQLNAPKDKLDDYFAALSIGKNKDNILSDIYLQKCKEVYEVDFVMAAHWLISKECLMNTGGFSPVFYHYGEDNNFLHRIHFHGYKSGVCPYLIAVHDREDRKRKPNEIFYLKYTSAFLVDFNNINNTLAKAFIKAYANLIIDEVTCMIKYKSLKPLIYICKSIFVFAKSRHNRKTTQNKGPVFLEITE</sequence>
<reference evidence="2 3" key="1">
    <citation type="submission" date="2016-10" db="EMBL/GenBank/DDBJ databases">
        <authorList>
            <person name="Varghese N."/>
            <person name="Submissions S."/>
        </authorList>
    </citation>
    <scope>NUCLEOTIDE SEQUENCE [LARGE SCALE GENOMIC DNA]</scope>
    <source>
        <strain evidence="2 3">DSM 29073</strain>
    </source>
</reference>
<proteinExistence type="predicted"/>
<dbReference type="Proteomes" id="UP000236725">
    <property type="component" value="Unassembled WGS sequence"/>
</dbReference>
<dbReference type="AlphaFoldDB" id="A0A8G2BYJ9"/>
<name>A0A8G2BYJ9_9BACT</name>
<accession>A0A8G2BYJ9</accession>
<protein>
    <submittedName>
        <fullName evidence="2">Glycosyltransferase, GT2 family</fullName>
    </submittedName>
</protein>
<gene>
    <name evidence="2" type="ORF">SAMN05444001_12023</name>
</gene>